<dbReference type="RefSeq" id="WP_342742283.1">
    <property type="nucleotide sequence ID" value="NZ_FOXM01000010.1"/>
</dbReference>
<reference evidence="2" key="1">
    <citation type="submission" date="2016-10" db="EMBL/GenBank/DDBJ databases">
        <authorList>
            <person name="Varghese N."/>
            <person name="Submissions S."/>
        </authorList>
    </citation>
    <scope>NUCLEOTIDE SEQUENCE [LARGE SCALE GENOMIC DNA]</scope>
    <source>
        <strain evidence="2">JCM 18195</strain>
    </source>
</reference>
<organism evidence="1 2">
    <name type="scientific">Geopseudomonas sagittaria</name>
    <dbReference type="NCBI Taxonomy" id="1135990"/>
    <lineage>
        <taxon>Bacteria</taxon>
        <taxon>Pseudomonadati</taxon>
        <taxon>Pseudomonadota</taxon>
        <taxon>Gammaproteobacteria</taxon>
        <taxon>Pseudomonadales</taxon>
        <taxon>Pseudomonadaceae</taxon>
        <taxon>Geopseudomonas</taxon>
    </lineage>
</organism>
<evidence type="ECO:0000313" key="2">
    <source>
        <dbReference type="Proteomes" id="UP000243084"/>
    </source>
</evidence>
<accession>A0A1I5VDW5</accession>
<dbReference type="AlphaFoldDB" id="A0A1I5VDW5"/>
<proteinExistence type="predicted"/>
<dbReference type="EMBL" id="FOXM01000010">
    <property type="protein sequence ID" value="SFQ05670.1"/>
    <property type="molecule type" value="Genomic_DNA"/>
</dbReference>
<name>A0A1I5VDW5_9GAMM</name>
<gene>
    <name evidence="1" type="ORF">SAMN05216229_110130</name>
</gene>
<dbReference type="InterPro" id="IPR022050">
    <property type="entry name" value="T_hemolysin"/>
</dbReference>
<evidence type="ECO:0000313" key="1">
    <source>
        <dbReference type="EMBL" id="SFQ05670.1"/>
    </source>
</evidence>
<protein>
    <submittedName>
        <fullName evidence="1">Thermostable hemolysin</fullName>
    </submittedName>
</protein>
<dbReference type="Pfam" id="PF12261">
    <property type="entry name" value="T_hemolysin"/>
    <property type="match status" value="1"/>
</dbReference>
<dbReference type="Proteomes" id="UP000243084">
    <property type="component" value="Unassembled WGS sequence"/>
</dbReference>
<sequence length="232" mass="25088">MAALQSGQDDFLATIGTHAELALYGAMQKPCTERRRQLENFIGDRFAEHYGARIQHFMPCLLGLYDPMQQLQAALGVRCGQGGALFLERYLDTPVEQRIAELNGGSQPARGLIAEVGNLASLGAGHARLLIVALTDLLARAGFRWVAFTGTSLLLNSFQRLGLSLLHLGAADGQRLGAELADWGSYYATQPQVMVGDVLAAHQRLQSMGVYRQLGYRSAQALDGEFAHVACG</sequence>
<keyword evidence="2" id="KW-1185">Reference proteome</keyword>